<dbReference type="InterPro" id="IPR009000">
    <property type="entry name" value="Transl_B-barrel_sf"/>
</dbReference>
<evidence type="ECO:0000313" key="8">
    <source>
        <dbReference type="Proteomes" id="UP000254834"/>
    </source>
</evidence>
<dbReference type="PANTHER" id="PTHR11229">
    <property type="entry name" value="50S RIBOSOMAL PROTEIN L3"/>
    <property type="match status" value="1"/>
</dbReference>
<dbReference type="KEGG" id="cdes:C0J27_01745"/>
<dbReference type="GO" id="GO:0019843">
    <property type="term" value="F:rRNA binding"/>
    <property type="evidence" value="ECO:0007669"/>
    <property type="project" value="UniProtKB-KW"/>
</dbReference>
<gene>
    <name evidence="7" type="ORF">C0J27_01745</name>
</gene>
<dbReference type="NCBIfam" id="TIGR03625">
    <property type="entry name" value="L3_bact"/>
    <property type="match status" value="1"/>
</dbReference>
<dbReference type="SUPFAM" id="SSF50447">
    <property type="entry name" value="Translation proteins"/>
    <property type="match status" value="1"/>
</dbReference>
<name>A0A345ZB01_9BACT</name>
<keyword evidence="2" id="KW-0699">rRNA-binding</keyword>
<evidence type="ECO:0000256" key="6">
    <source>
        <dbReference type="NCBIfam" id="TIGR03625"/>
    </source>
</evidence>
<sequence>MIQGIWGLKVGMTQVFGDDSKVVPVTVVNTAGWFVTQIKTVEVDGYNAIQVACLRKKYQGQSFSAEWLKKLKQHCLFIKEISITELPEGLTVGSSIDLGTILAKDDSVDATGITKGCGFAGVMKRWGFGGGPKSHGSTFSRKPGSIGNMRATGKVIKGKKMPGHMGDKQRTTQKLQVVQVRSEDNIVLVKGSMAGKPGSLVFLSKRG</sequence>
<dbReference type="GO" id="GO:0006412">
    <property type="term" value="P:translation"/>
    <property type="evidence" value="ECO:0007669"/>
    <property type="project" value="UniProtKB-UniRule"/>
</dbReference>
<evidence type="ECO:0000256" key="1">
    <source>
        <dbReference type="ARBA" id="ARBA00006540"/>
    </source>
</evidence>
<keyword evidence="5" id="KW-0687">Ribonucleoprotein</keyword>
<dbReference type="EMBL" id="CP025544">
    <property type="protein sequence ID" value="AXK60468.1"/>
    <property type="molecule type" value="Genomic_DNA"/>
</dbReference>
<dbReference type="OrthoDB" id="9806135at2"/>
<evidence type="ECO:0000313" key="7">
    <source>
        <dbReference type="EMBL" id="AXK60468.1"/>
    </source>
</evidence>
<dbReference type="Proteomes" id="UP000254834">
    <property type="component" value="Chromosome"/>
</dbReference>
<proteinExistence type="inferred from homology"/>
<evidence type="ECO:0000256" key="4">
    <source>
        <dbReference type="ARBA" id="ARBA00022980"/>
    </source>
</evidence>
<dbReference type="PANTHER" id="PTHR11229:SF16">
    <property type="entry name" value="LARGE RIBOSOMAL SUBUNIT PROTEIN UL3C"/>
    <property type="match status" value="1"/>
</dbReference>
<keyword evidence="4 7" id="KW-0689">Ribosomal protein</keyword>
<reference evidence="7 8" key="1">
    <citation type="submission" date="2017-12" db="EMBL/GenBank/DDBJ databases">
        <title>Chromulinavorax destructans is a abundant pathogen of dominant heterotrophic picoflagllates.</title>
        <authorList>
            <person name="Deeg C.M."/>
            <person name="Zimmer M."/>
            <person name="Suttle C.A."/>
        </authorList>
    </citation>
    <scope>NUCLEOTIDE SEQUENCE [LARGE SCALE GENOMIC DNA]</scope>
    <source>
        <strain evidence="7 8">SeV1</strain>
    </source>
</reference>
<dbReference type="AlphaFoldDB" id="A0A345ZB01"/>
<dbReference type="GO" id="GO:0003735">
    <property type="term" value="F:structural constituent of ribosome"/>
    <property type="evidence" value="ECO:0007669"/>
    <property type="project" value="UniProtKB-UniRule"/>
</dbReference>
<protein>
    <recommendedName>
        <fullName evidence="6">50S ribosomal protein L3</fullName>
    </recommendedName>
</protein>
<dbReference type="RefSeq" id="WP_115585483.1">
    <property type="nucleotide sequence ID" value="NZ_CP025544.1"/>
</dbReference>
<evidence type="ECO:0000256" key="2">
    <source>
        <dbReference type="ARBA" id="ARBA00022730"/>
    </source>
</evidence>
<evidence type="ECO:0000256" key="5">
    <source>
        <dbReference type="ARBA" id="ARBA00023274"/>
    </source>
</evidence>
<dbReference type="InterPro" id="IPR019927">
    <property type="entry name" value="Ribosomal_uL3_bac/org-type"/>
</dbReference>
<dbReference type="Gene3D" id="2.40.30.10">
    <property type="entry name" value="Translation factors"/>
    <property type="match status" value="2"/>
</dbReference>
<dbReference type="FunFam" id="2.40.30.10:FF:000004">
    <property type="entry name" value="50S ribosomal protein L3"/>
    <property type="match status" value="1"/>
</dbReference>
<keyword evidence="8" id="KW-1185">Reference proteome</keyword>
<evidence type="ECO:0000256" key="3">
    <source>
        <dbReference type="ARBA" id="ARBA00022884"/>
    </source>
</evidence>
<organism evidence="7 8">
    <name type="scientific">Candidatus Chromulinivorax destructor</name>
    <dbReference type="NCBI Taxonomy" id="2066483"/>
    <lineage>
        <taxon>Bacteria</taxon>
        <taxon>Candidatus Babelota</taxon>
        <taxon>Candidatus Babeliae</taxon>
        <taxon>Candidatus Babeliales</taxon>
        <taxon>Candidatus Chromulinivoraceae</taxon>
        <taxon>Candidatus Chromulinivorax</taxon>
    </lineage>
</organism>
<dbReference type="Pfam" id="PF00297">
    <property type="entry name" value="Ribosomal_L3"/>
    <property type="match status" value="1"/>
</dbReference>
<dbReference type="GO" id="GO:0022625">
    <property type="term" value="C:cytosolic large ribosomal subunit"/>
    <property type="evidence" value="ECO:0007669"/>
    <property type="project" value="TreeGrafter"/>
</dbReference>
<dbReference type="InterPro" id="IPR000597">
    <property type="entry name" value="Ribosomal_uL3"/>
</dbReference>
<keyword evidence="3" id="KW-0694">RNA-binding</keyword>
<comment type="similarity">
    <text evidence="1">Belongs to the universal ribosomal protein uL3 family.</text>
</comment>
<accession>A0A345ZB01</accession>